<dbReference type="SUPFAM" id="SSF51197">
    <property type="entry name" value="Clavaminate synthase-like"/>
    <property type="match status" value="1"/>
</dbReference>
<dbReference type="Proteomes" id="UP000807025">
    <property type="component" value="Unassembled WGS sequence"/>
</dbReference>
<reference evidence="5" key="1">
    <citation type="submission" date="2020-11" db="EMBL/GenBank/DDBJ databases">
        <authorList>
            <consortium name="DOE Joint Genome Institute"/>
            <person name="Ahrendt S."/>
            <person name="Riley R."/>
            <person name="Andreopoulos W."/>
            <person name="Labutti K."/>
            <person name="Pangilinan J."/>
            <person name="Ruiz-Duenas F.J."/>
            <person name="Barrasa J.M."/>
            <person name="Sanchez-Garcia M."/>
            <person name="Camarero S."/>
            <person name="Miyauchi S."/>
            <person name="Serrano A."/>
            <person name="Linde D."/>
            <person name="Babiker R."/>
            <person name="Drula E."/>
            <person name="Ayuso-Fernandez I."/>
            <person name="Pacheco R."/>
            <person name="Padilla G."/>
            <person name="Ferreira P."/>
            <person name="Barriuso J."/>
            <person name="Kellner H."/>
            <person name="Castanera R."/>
            <person name="Alfaro M."/>
            <person name="Ramirez L."/>
            <person name="Pisabarro A.G."/>
            <person name="Kuo A."/>
            <person name="Tritt A."/>
            <person name="Lipzen A."/>
            <person name="He G."/>
            <person name="Yan M."/>
            <person name="Ng V."/>
            <person name="Cullen D."/>
            <person name="Martin F."/>
            <person name="Rosso M.-N."/>
            <person name="Henrissat B."/>
            <person name="Hibbett D."/>
            <person name="Martinez A.T."/>
            <person name="Grigoriev I.V."/>
        </authorList>
    </citation>
    <scope>NUCLEOTIDE SEQUENCE</scope>
    <source>
        <strain evidence="5">ATCC 90797</strain>
    </source>
</reference>
<evidence type="ECO:0000313" key="5">
    <source>
        <dbReference type="EMBL" id="KAF9488879.1"/>
    </source>
</evidence>
<evidence type="ECO:0000313" key="6">
    <source>
        <dbReference type="Proteomes" id="UP000807025"/>
    </source>
</evidence>
<comment type="caution">
    <text evidence="5">The sequence shown here is derived from an EMBL/GenBank/DDBJ whole genome shotgun (WGS) entry which is preliminary data.</text>
</comment>
<dbReference type="AlphaFoldDB" id="A0A9P5ZM90"/>
<evidence type="ECO:0000256" key="2">
    <source>
        <dbReference type="ARBA" id="ARBA00022723"/>
    </source>
</evidence>
<dbReference type="GO" id="GO:0046872">
    <property type="term" value="F:metal ion binding"/>
    <property type="evidence" value="ECO:0007669"/>
    <property type="project" value="UniProtKB-KW"/>
</dbReference>
<evidence type="ECO:0000256" key="1">
    <source>
        <dbReference type="ARBA" id="ARBA00004123"/>
    </source>
</evidence>
<protein>
    <recommendedName>
        <fullName evidence="4">JmjC domain-containing protein</fullName>
    </recommendedName>
</protein>
<dbReference type="GO" id="GO:0000118">
    <property type="term" value="C:histone deacetylase complex"/>
    <property type="evidence" value="ECO:0007669"/>
    <property type="project" value="TreeGrafter"/>
</dbReference>
<proteinExistence type="predicted"/>
<dbReference type="OrthoDB" id="1667110at2759"/>
<comment type="subcellular location">
    <subcellularLocation>
        <location evidence="1">Nucleus</location>
    </subcellularLocation>
</comment>
<dbReference type="InterPro" id="IPR003347">
    <property type="entry name" value="JmjC_dom"/>
</dbReference>
<dbReference type="PANTHER" id="PTHR12549">
    <property type="entry name" value="JMJC DOMAIN-CONTAINING HISTONE DEMETHYLATION PROTEIN"/>
    <property type="match status" value="1"/>
</dbReference>
<dbReference type="SMART" id="SM00558">
    <property type="entry name" value="JmjC"/>
    <property type="match status" value="1"/>
</dbReference>
<keyword evidence="2" id="KW-0479">Metal-binding</keyword>
<name>A0A9P5ZM90_PLEER</name>
<evidence type="ECO:0000259" key="4">
    <source>
        <dbReference type="PROSITE" id="PS51184"/>
    </source>
</evidence>
<dbReference type="GO" id="GO:0006357">
    <property type="term" value="P:regulation of transcription by RNA polymerase II"/>
    <property type="evidence" value="ECO:0007669"/>
    <property type="project" value="TreeGrafter"/>
</dbReference>
<dbReference type="Pfam" id="PF02373">
    <property type="entry name" value="JmjC"/>
    <property type="match status" value="1"/>
</dbReference>
<keyword evidence="3" id="KW-0539">Nucleus</keyword>
<dbReference type="InterPro" id="IPR045109">
    <property type="entry name" value="LSDs-like"/>
</dbReference>
<dbReference type="PROSITE" id="PS51184">
    <property type="entry name" value="JMJC"/>
    <property type="match status" value="1"/>
</dbReference>
<dbReference type="Gene3D" id="2.60.120.650">
    <property type="entry name" value="Cupin"/>
    <property type="match status" value="2"/>
</dbReference>
<dbReference type="GO" id="GO:0003712">
    <property type="term" value="F:transcription coregulator activity"/>
    <property type="evidence" value="ECO:0007669"/>
    <property type="project" value="TreeGrafter"/>
</dbReference>
<sequence length="370" mass="42160">MPVPSHGLSPSTPRNLEAVVLAANDHRHIPIIEGECGLSDFDYLWIRGLPFVCRDSVRPDGKWSSDYLAACFGPDSCTLVDCEEPYGTRQDTVDSFLRSMSTYASGPNVWKLKDYPTDTSFKVKAPIPARAFQRALPVREYTSEYGRLNITNFFLANYTCMPDLGPKLYAAMTSRQNGSTRLHIDISDVVNIMVDDGKALWHIFSSEHLETLKEFIISELRDDNQQSFFWIDSISSYHVYLTDEHLKTLKARYNVRPFTFEQHHRDVVFIPAGCAHQVSNITPCAKIAMDFLAPQSLQRCIKVDQNLRTCRQTNKDTLELSLLLFHCWMALSVFKKQLIQAKETDITDGALSNQANRYVFYYIGIATILM</sequence>
<gene>
    <name evidence="5" type="ORF">BDN71DRAFT_1402620</name>
</gene>
<feature type="domain" description="JmjC" evidence="4">
    <location>
        <begin position="144"/>
        <end position="308"/>
    </location>
</feature>
<organism evidence="5 6">
    <name type="scientific">Pleurotus eryngii</name>
    <name type="common">Boletus of the steppes</name>
    <dbReference type="NCBI Taxonomy" id="5323"/>
    <lineage>
        <taxon>Eukaryota</taxon>
        <taxon>Fungi</taxon>
        <taxon>Dikarya</taxon>
        <taxon>Basidiomycota</taxon>
        <taxon>Agaricomycotina</taxon>
        <taxon>Agaricomycetes</taxon>
        <taxon>Agaricomycetidae</taxon>
        <taxon>Agaricales</taxon>
        <taxon>Pleurotineae</taxon>
        <taxon>Pleurotaceae</taxon>
        <taxon>Pleurotus</taxon>
    </lineage>
</organism>
<evidence type="ECO:0000256" key="3">
    <source>
        <dbReference type="ARBA" id="ARBA00023242"/>
    </source>
</evidence>
<dbReference type="EMBL" id="MU154693">
    <property type="protein sequence ID" value="KAF9488879.1"/>
    <property type="molecule type" value="Genomic_DNA"/>
</dbReference>
<dbReference type="PANTHER" id="PTHR12549:SF38">
    <property type="entry name" value="JMJC DOMAIN-CONTAINING HISTONE DEMETHYLASE 2, ISOFORM A"/>
    <property type="match status" value="1"/>
</dbReference>
<keyword evidence="6" id="KW-1185">Reference proteome</keyword>
<dbReference type="GO" id="GO:0032454">
    <property type="term" value="F:histone H3K9 demethylase activity"/>
    <property type="evidence" value="ECO:0007669"/>
    <property type="project" value="InterPro"/>
</dbReference>
<accession>A0A9P5ZM90</accession>
<dbReference type="GO" id="GO:0000785">
    <property type="term" value="C:chromatin"/>
    <property type="evidence" value="ECO:0007669"/>
    <property type="project" value="TreeGrafter"/>
</dbReference>
<dbReference type="GO" id="GO:0031490">
    <property type="term" value="F:chromatin DNA binding"/>
    <property type="evidence" value="ECO:0007669"/>
    <property type="project" value="TreeGrafter"/>
</dbReference>